<evidence type="ECO:0000313" key="3">
    <source>
        <dbReference type="Proteomes" id="UP001551482"/>
    </source>
</evidence>
<comment type="caution">
    <text evidence="2">The sequence shown here is derived from an EMBL/GenBank/DDBJ whole genome shotgun (WGS) entry which is preliminary data.</text>
</comment>
<feature type="region of interest" description="Disordered" evidence="1">
    <location>
        <begin position="93"/>
        <end position="126"/>
    </location>
</feature>
<proteinExistence type="predicted"/>
<accession>A0ABV3DSF5</accession>
<keyword evidence="3" id="KW-1185">Reference proteome</keyword>
<name>A0ABV3DSF5_9ACTN</name>
<protein>
    <submittedName>
        <fullName evidence="2">Uncharacterized protein</fullName>
    </submittedName>
</protein>
<reference evidence="2 3" key="1">
    <citation type="submission" date="2024-06" db="EMBL/GenBank/DDBJ databases">
        <title>The Natural Products Discovery Center: Release of the First 8490 Sequenced Strains for Exploring Actinobacteria Biosynthetic Diversity.</title>
        <authorList>
            <person name="Kalkreuter E."/>
            <person name="Kautsar S.A."/>
            <person name="Yang D."/>
            <person name="Bader C.D."/>
            <person name="Teijaro C.N."/>
            <person name="Fluegel L."/>
            <person name="Davis C.M."/>
            <person name="Simpson J.R."/>
            <person name="Lauterbach L."/>
            <person name="Steele A.D."/>
            <person name="Gui C."/>
            <person name="Meng S."/>
            <person name="Li G."/>
            <person name="Viehrig K."/>
            <person name="Ye F."/>
            <person name="Su P."/>
            <person name="Kiefer A.F."/>
            <person name="Nichols A."/>
            <person name="Cepeda A.J."/>
            <person name="Yan W."/>
            <person name="Fan B."/>
            <person name="Jiang Y."/>
            <person name="Adhikari A."/>
            <person name="Zheng C.-J."/>
            <person name="Schuster L."/>
            <person name="Cowan T.M."/>
            <person name="Smanski M.J."/>
            <person name="Chevrette M.G."/>
            <person name="De Carvalho L.P.S."/>
            <person name="Shen B."/>
        </authorList>
    </citation>
    <scope>NUCLEOTIDE SEQUENCE [LARGE SCALE GENOMIC DNA]</scope>
    <source>
        <strain evidence="2 3">NPDC048946</strain>
    </source>
</reference>
<dbReference type="Proteomes" id="UP001551482">
    <property type="component" value="Unassembled WGS sequence"/>
</dbReference>
<sequence>MPRHHRAPRPIHVDGEAYRWHVGGGGSGELLLRVWRADGGKTRRLHVTIEFFDLWLYFPWYASAPEERRAALQVEPVRPRFVAAAVREARAAGWDPGDRRNVPPACPWPDAVKPDPDALPRPLPVR</sequence>
<evidence type="ECO:0000256" key="1">
    <source>
        <dbReference type="SAM" id="MobiDB-lite"/>
    </source>
</evidence>
<dbReference type="RefSeq" id="WP_358360294.1">
    <property type="nucleotide sequence ID" value="NZ_JBEZFP010000101.1"/>
</dbReference>
<organism evidence="2 3">
    <name type="scientific">Streptodolium elevatio</name>
    <dbReference type="NCBI Taxonomy" id="3157996"/>
    <lineage>
        <taxon>Bacteria</taxon>
        <taxon>Bacillati</taxon>
        <taxon>Actinomycetota</taxon>
        <taxon>Actinomycetes</taxon>
        <taxon>Kitasatosporales</taxon>
        <taxon>Streptomycetaceae</taxon>
        <taxon>Streptodolium</taxon>
    </lineage>
</organism>
<dbReference type="EMBL" id="JBEZFP010000101">
    <property type="protein sequence ID" value="MEU8137824.1"/>
    <property type="molecule type" value="Genomic_DNA"/>
</dbReference>
<gene>
    <name evidence="2" type="ORF">AB0C36_30475</name>
</gene>
<evidence type="ECO:0000313" key="2">
    <source>
        <dbReference type="EMBL" id="MEU8137824.1"/>
    </source>
</evidence>